<name>A0A438AT36_9NOCA</name>
<evidence type="ECO:0008006" key="4">
    <source>
        <dbReference type="Google" id="ProtNLM"/>
    </source>
</evidence>
<keyword evidence="3" id="KW-1185">Reference proteome</keyword>
<evidence type="ECO:0000256" key="1">
    <source>
        <dbReference type="SAM" id="Phobius"/>
    </source>
</evidence>
<reference evidence="2 3" key="1">
    <citation type="submission" date="2018-11" db="EMBL/GenBank/DDBJ databases">
        <title>Rhodococcus spongicola sp. nov. and Rhodococcus xishaensis sp. nov. from marine sponges.</title>
        <authorList>
            <person name="Li L."/>
            <person name="Lin H.W."/>
        </authorList>
    </citation>
    <scope>NUCLEOTIDE SEQUENCE [LARGE SCALE GENOMIC DNA]</scope>
    <source>
        <strain evidence="2 3">LHW50502</strain>
    </source>
</reference>
<evidence type="ECO:0000313" key="3">
    <source>
        <dbReference type="Proteomes" id="UP000284333"/>
    </source>
</evidence>
<dbReference type="OrthoDB" id="4773470at2"/>
<dbReference type="EMBL" id="RKLN01000005">
    <property type="protein sequence ID" value="RVW01819.1"/>
    <property type="molecule type" value="Genomic_DNA"/>
</dbReference>
<comment type="caution">
    <text evidence="2">The sequence shown here is derived from an EMBL/GenBank/DDBJ whole genome shotgun (WGS) entry which is preliminary data.</text>
</comment>
<organism evidence="2 3">
    <name type="scientific">Rhodococcus spongiicola</name>
    <dbReference type="NCBI Taxonomy" id="2487352"/>
    <lineage>
        <taxon>Bacteria</taxon>
        <taxon>Bacillati</taxon>
        <taxon>Actinomycetota</taxon>
        <taxon>Actinomycetes</taxon>
        <taxon>Mycobacteriales</taxon>
        <taxon>Nocardiaceae</taxon>
        <taxon>Rhodococcus</taxon>
    </lineage>
</organism>
<keyword evidence="1" id="KW-0812">Transmembrane</keyword>
<gene>
    <name evidence="2" type="ORF">EF834_14220</name>
</gene>
<sequence>MTVTGPNVLFTEPGARWRAVAYGPVFCVVALVIELLTGPVVHWFALTLFAVILTGIVYAQVVAARRHVSVELTETALRQGTAALPLTEIETVLPKADPYADEPQRWERARSLGELSGVPRRRKGIGLRLRDGSLVQAWARDDDGLREALTDALARVRGTS</sequence>
<dbReference type="AlphaFoldDB" id="A0A438AT36"/>
<proteinExistence type="predicted"/>
<keyword evidence="1" id="KW-0472">Membrane</keyword>
<dbReference type="Proteomes" id="UP000284333">
    <property type="component" value="Unassembled WGS sequence"/>
</dbReference>
<keyword evidence="1" id="KW-1133">Transmembrane helix</keyword>
<protein>
    <recommendedName>
        <fullName evidence="4">DUF3093 domain-containing protein</fullName>
    </recommendedName>
</protein>
<accession>A0A438AT36</accession>
<evidence type="ECO:0000313" key="2">
    <source>
        <dbReference type="EMBL" id="RVW01819.1"/>
    </source>
</evidence>
<feature type="transmembrane region" description="Helical" evidence="1">
    <location>
        <begin position="19"/>
        <end position="37"/>
    </location>
</feature>
<feature type="transmembrane region" description="Helical" evidence="1">
    <location>
        <begin position="43"/>
        <end position="63"/>
    </location>
</feature>